<protein>
    <submittedName>
        <fullName evidence="6">Uncharacterized protein LOC100577823 isoform X1</fullName>
    </submittedName>
</protein>
<keyword evidence="2" id="KW-0812">Transmembrane</keyword>
<feature type="transmembrane region" description="Helical" evidence="2">
    <location>
        <begin position="31"/>
        <end position="48"/>
    </location>
</feature>
<evidence type="ECO:0000313" key="6">
    <source>
        <dbReference type="RefSeq" id="XP_016772482.2"/>
    </source>
</evidence>
<evidence type="ECO:0000256" key="2">
    <source>
        <dbReference type="SAM" id="Phobius"/>
    </source>
</evidence>
<feature type="domain" description="NADH:ubiquinone oxidoreductase intermediate-associated protein 30" evidence="3">
    <location>
        <begin position="56"/>
        <end position="219"/>
    </location>
</feature>
<dbReference type="GO" id="GO:0010257">
    <property type="term" value="P:NADH dehydrogenase complex assembly"/>
    <property type="evidence" value="ECO:0007669"/>
    <property type="project" value="TreeGrafter"/>
</dbReference>
<dbReference type="GeneID" id="100577823"/>
<dbReference type="InterPro" id="IPR039131">
    <property type="entry name" value="NDUFAF1"/>
</dbReference>
<dbReference type="Proteomes" id="UP000005203">
    <property type="component" value="Linkage group LG16"/>
</dbReference>
<dbReference type="Pfam" id="PF08547">
    <property type="entry name" value="CIA30"/>
    <property type="match status" value="1"/>
</dbReference>
<dbReference type="OrthoDB" id="426386at2759"/>
<dbReference type="GO" id="GO:0051082">
    <property type="term" value="F:unfolded protein binding"/>
    <property type="evidence" value="ECO:0007669"/>
    <property type="project" value="TreeGrafter"/>
</dbReference>
<proteinExistence type="inferred from homology"/>
<evidence type="ECO:0000259" key="3">
    <source>
        <dbReference type="Pfam" id="PF08547"/>
    </source>
</evidence>
<evidence type="ECO:0000313" key="5">
    <source>
        <dbReference type="Proteomes" id="UP000005203"/>
    </source>
</evidence>
<evidence type="ECO:0000313" key="4">
    <source>
        <dbReference type="EnsemblMetazoa" id="XP_016772482"/>
    </source>
</evidence>
<comment type="similarity">
    <text evidence="1">Belongs to the CIA30 family.</text>
</comment>
<dbReference type="PANTHER" id="PTHR13194">
    <property type="entry name" value="COMPLEX I INTERMEDIATE-ASSOCIATED PROTEIN 30"/>
    <property type="match status" value="1"/>
</dbReference>
<accession>A0A7M7M5Q9</accession>
<reference evidence="6" key="2">
    <citation type="submission" date="2025-04" db="UniProtKB">
        <authorList>
            <consortium name="RefSeq"/>
        </authorList>
    </citation>
    <scope>IDENTIFICATION</scope>
    <source>
        <strain evidence="6">DH4</strain>
        <tissue evidence="6">Whole body</tissue>
    </source>
</reference>
<name>A0A7M7M5Q9_APIME</name>
<dbReference type="EnsemblMetazoa" id="XM_016916993">
    <property type="protein sequence ID" value="XP_016772482"/>
    <property type="gene ID" value="LOC100577823"/>
</dbReference>
<reference evidence="4" key="1">
    <citation type="submission" date="2021-01" db="UniProtKB">
        <authorList>
            <consortium name="EnsemblMetazoa"/>
        </authorList>
    </citation>
    <scope>IDENTIFICATION</scope>
    <source>
        <strain evidence="4">DH4</strain>
    </source>
</reference>
<gene>
    <name evidence="6" type="primary">LOC100577823</name>
</gene>
<keyword evidence="5" id="KW-1185">Reference proteome</keyword>
<keyword evidence="2" id="KW-0472">Membrane</keyword>
<organism evidence="4">
    <name type="scientific">Apis mellifera</name>
    <name type="common">Honeybee</name>
    <dbReference type="NCBI Taxonomy" id="7460"/>
    <lineage>
        <taxon>Eukaryota</taxon>
        <taxon>Metazoa</taxon>
        <taxon>Ecdysozoa</taxon>
        <taxon>Arthropoda</taxon>
        <taxon>Hexapoda</taxon>
        <taxon>Insecta</taxon>
        <taxon>Pterygota</taxon>
        <taxon>Neoptera</taxon>
        <taxon>Endopterygota</taxon>
        <taxon>Hymenoptera</taxon>
        <taxon>Apocrita</taxon>
        <taxon>Aculeata</taxon>
        <taxon>Apoidea</taxon>
        <taxon>Anthophila</taxon>
        <taxon>Apidae</taxon>
        <taxon>Apis</taxon>
    </lineage>
</organism>
<evidence type="ECO:0000256" key="1">
    <source>
        <dbReference type="ARBA" id="ARBA00007884"/>
    </source>
</evidence>
<dbReference type="InterPro" id="IPR008979">
    <property type="entry name" value="Galactose-bd-like_sf"/>
</dbReference>
<dbReference type="InterPro" id="IPR013857">
    <property type="entry name" value="NADH-UbQ_OxRdtase-assoc_prot30"/>
</dbReference>
<keyword evidence="2" id="KW-1133">Transmembrane helix</keyword>
<dbReference type="AlphaFoldDB" id="A0A7M7M5Q9"/>
<accession>A0A8B7KSY1</accession>
<dbReference type="PANTHER" id="PTHR13194:SF19">
    <property type="entry name" value="NAD(P)-BINDING ROSSMANN-FOLD SUPERFAMILY PROTEIN"/>
    <property type="match status" value="1"/>
</dbReference>
<sequence length="231" mass="26626">MYKFNFIRHIRERLNCYNIVNFQVKNCSTMNYQYIYIIFMIGIMFCLIKGHKEILFDFTTVENVDNWKEISDTVRTVGKSKAVLVLQTTQIFQYAVFFTLLNPQLNGAGFAGIRTITNLNLSNFKNVEINCRGQGSNIYYKVVLRHKGLHSNKDITYEQFFTAPMSNIDFSTVILPLKNFKPYYRGREVPDVEPLDTANITMFGLQMYGGVYLPIKQKGVSALEVINISAS</sequence>
<dbReference type="SUPFAM" id="SSF49785">
    <property type="entry name" value="Galactose-binding domain-like"/>
    <property type="match status" value="1"/>
</dbReference>
<dbReference type="RefSeq" id="XP_016772482.2">
    <property type="nucleotide sequence ID" value="XM_016916993.2"/>
</dbReference>